<evidence type="ECO:0000313" key="3">
    <source>
        <dbReference type="Proteomes" id="UP001295420"/>
    </source>
</evidence>
<evidence type="ECO:0000313" key="2">
    <source>
        <dbReference type="EMBL" id="CAH1520482.1"/>
    </source>
</evidence>
<proteinExistence type="predicted"/>
<protein>
    <submittedName>
        <fullName evidence="2">Uncharacterized protein</fullName>
    </submittedName>
</protein>
<evidence type="ECO:0000256" key="1">
    <source>
        <dbReference type="SAM" id="SignalP"/>
    </source>
</evidence>
<name>A0AAU9PXY0_9VIBR</name>
<accession>A0AAU9PXY0</accession>
<reference evidence="2" key="1">
    <citation type="submission" date="2022-01" db="EMBL/GenBank/DDBJ databases">
        <authorList>
            <person name="Lagorce A."/>
        </authorList>
    </citation>
    <scope>NUCLEOTIDE SEQUENCE</scope>
    <source>
        <strain evidence="2">Th15_F1_D04</strain>
    </source>
</reference>
<gene>
    <name evidence="2" type="ORF">THF1D04_10194</name>
</gene>
<comment type="caution">
    <text evidence="2">The sequence shown here is derived from an EMBL/GenBank/DDBJ whole genome shotgun (WGS) entry which is preliminary data.</text>
</comment>
<dbReference type="AlphaFoldDB" id="A0AAU9PXY0"/>
<dbReference type="EMBL" id="CAKMTQ010000001">
    <property type="protein sequence ID" value="CAH1520482.1"/>
    <property type="molecule type" value="Genomic_DNA"/>
</dbReference>
<keyword evidence="1" id="KW-0732">Signal</keyword>
<organism evidence="2 3">
    <name type="scientific">Vibrio owensii</name>
    <dbReference type="NCBI Taxonomy" id="696485"/>
    <lineage>
        <taxon>Bacteria</taxon>
        <taxon>Pseudomonadati</taxon>
        <taxon>Pseudomonadota</taxon>
        <taxon>Gammaproteobacteria</taxon>
        <taxon>Vibrionales</taxon>
        <taxon>Vibrionaceae</taxon>
        <taxon>Vibrio</taxon>
    </lineage>
</organism>
<dbReference type="Proteomes" id="UP001295420">
    <property type="component" value="Unassembled WGS sequence"/>
</dbReference>
<feature type="chain" id="PRO_5043818430" evidence="1">
    <location>
        <begin position="20"/>
        <end position="54"/>
    </location>
</feature>
<sequence>MKARVLRVLFCLYSPIASARILSILTKNFLFSDTLIKFRYIIIQIKFIKVLCYD</sequence>
<feature type="signal peptide" evidence="1">
    <location>
        <begin position="1"/>
        <end position="19"/>
    </location>
</feature>